<sequence>MDLKNLTNNSTESPPSCDHIEPPVSDHENDYEANTSQLNSVIYSDKLQSEVTEDERDQTMDRSMLMAPSSPYLGAENGEARNGDDDGDVTQSDLELENGDQSKPVPATATVSHSSNKDSAINFDFDDVSDAQTCQWDSCTASLKNLRDLMLHIEDEHIKPTFTQKPAKCLWNPCSRTKIFHSKSDLIHHIRSHISYNPLICPLASCTTIPLTNEDLLQHIALSHPQLEEIEFKQTFMKWEKYLDDFHTKKPITSYLPLKRDFSRYAGLENHQQFLEILPKPKIDFQKLQNVGVEDLVTEQVRKKGRTATAEINAGIREPFLWEDRQYKKFVASQSKYLFENEDVERIIDSENPDQIHNVDELKELEAKLKRKVAWSMEVNAILEKDLEKLKKEEERMWFMKESLLQVNLELEIPNDTDLYTLK</sequence>
<dbReference type="Gene3D" id="3.30.160.60">
    <property type="entry name" value="Classic Zinc Finger"/>
    <property type="match status" value="1"/>
</dbReference>
<protein>
    <recommendedName>
        <fullName evidence="2">C2H2-type domain-containing protein</fullName>
    </recommendedName>
</protein>
<reference evidence="3" key="1">
    <citation type="journal article" date="2021" name="Open Biol.">
        <title>Shared evolutionary footprints suggest mitochondrial oxidative damage underlies multiple complex I losses in fungi.</title>
        <authorList>
            <person name="Schikora-Tamarit M.A."/>
            <person name="Marcet-Houben M."/>
            <person name="Nosek J."/>
            <person name="Gabaldon T."/>
        </authorList>
    </citation>
    <scope>NUCLEOTIDE SEQUENCE</scope>
    <source>
        <strain evidence="3">CBS2887</strain>
    </source>
</reference>
<comment type="caution">
    <text evidence="3">The sequence shown here is derived from an EMBL/GenBank/DDBJ whole genome shotgun (WGS) entry which is preliminary data.</text>
</comment>
<dbReference type="SMART" id="SM00355">
    <property type="entry name" value="ZnF_C2H2"/>
    <property type="match status" value="3"/>
</dbReference>
<evidence type="ECO:0000313" key="4">
    <source>
        <dbReference type="Proteomes" id="UP000774326"/>
    </source>
</evidence>
<dbReference type="EMBL" id="JAEUBG010003613">
    <property type="protein sequence ID" value="KAH3682563.1"/>
    <property type="molecule type" value="Genomic_DNA"/>
</dbReference>
<organism evidence="3 4">
    <name type="scientific">Wickerhamomyces pijperi</name>
    <name type="common">Yeast</name>
    <name type="synonym">Pichia pijperi</name>
    <dbReference type="NCBI Taxonomy" id="599730"/>
    <lineage>
        <taxon>Eukaryota</taxon>
        <taxon>Fungi</taxon>
        <taxon>Dikarya</taxon>
        <taxon>Ascomycota</taxon>
        <taxon>Saccharomycotina</taxon>
        <taxon>Saccharomycetes</taxon>
        <taxon>Phaffomycetales</taxon>
        <taxon>Wickerhamomycetaceae</taxon>
        <taxon>Wickerhamomyces</taxon>
    </lineage>
</organism>
<name>A0A9P8TK69_WICPI</name>
<proteinExistence type="predicted"/>
<feature type="domain" description="C2H2-type" evidence="2">
    <location>
        <begin position="132"/>
        <end position="157"/>
    </location>
</feature>
<feature type="domain" description="C2H2-type" evidence="2">
    <location>
        <begin position="199"/>
        <end position="224"/>
    </location>
</feature>
<dbReference type="AlphaFoldDB" id="A0A9P8TK69"/>
<dbReference type="OrthoDB" id="3214149at2759"/>
<dbReference type="Proteomes" id="UP000774326">
    <property type="component" value="Unassembled WGS sequence"/>
</dbReference>
<keyword evidence="4" id="KW-1185">Reference proteome</keyword>
<feature type="compositionally biased region" description="Polar residues" evidence="1">
    <location>
        <begin position="1"/>
        <end position="14"/>
    </location>
</feature>
<dbReference type="InterPro" id="IPR013087">
    <property type="entry name" value="Znf_C2H2_type"/>
</dbReference>
<feature type="domain" description="C2H2-type" evidence="2">
    <location>
        <begin position="167"/>
        <end position="193"/>
    </location>
</feature>
<evidence type="ECO:0000256" key="1">
    <source>
        <dbReference type="SAM" id="MobiDB-lite"/>
    </source>
</evidence>
<feature type="compositionally biased region" description="Polar residues" evidence="1">
    <location>
        <begin position="32"/>
        <end position="42"/>
    </location>
</feature>
<evidence type="ECO:0000313" key="3">
    <source>
        <dbReference type="EMBL" id="KAH3682563.1"/>
    </source>
</evidence>
<feature type="compositionally biased region" description="Basic and acidic residues" evidence="1">
    <location>
        <begin position="18"/>
        <end position="30"/>
    </location>
</feature>
<accession>A0A9P8TK69</accession>
<feature type="region of interest" description="Disordered" evidence="1">
    <location>
        <begin position="1"/>
        <end position="113"/>
    </location>
</feature>
<gene>
    <name evidence="3" type="ORF">WICPIJ_006475</name>
</gene>
<reference evidence="3" key="2">
    <citation type="submission" date="2021-01" db="EMBL/GenBank/DDBJ databases">
        <authorList>
            <person name="Schikora-Tamarit M.A."/>
        </authorList>
    </citation>
    <scope>NUCLEOTIDE SEQUENCE</scope>
    <source>
        <strain evidence="3">CBS2887</strain>
    </source>
</reference>
<evidence type="ECO:0000259" key="2">
    <source>
        <dbReference type="SMART" id="SM00355"/>
    </source>
</evidence>